<dbReference type="InParanoid" id="I1CI89"/>
<protein>
    <submittedName>
        <fullName evidence="2">Uncharacterized protein</fullName>
    </submittedName>
</protein>
<sequence length="107" mass="12375">MPMTPWIEATFGELYNHILIQRFSTSLKTLLIKYRLESSLVMLNRLAFHLKLVSYKAPSSPPSCTLSTSTSYPASYVITRFHTRLKKIQSTLLYLSIVFFTMTMWSS</sequence>
<keyword evidence="3" id="KW-1185">Reference proteome</keyword>
<gene>
    <name evidence="2" type="ORF">RO3G_12880</name>
</gene>
<dbReference type="RefSeq" id="XP_067523565.1">
    <property type="nucleotide sequence ID" value="XM_067667464.1"/>
</dbReference>
<organism evidence="2 3">
    <name type="scientific">Rhizopus delemar (strain RA 99-880 / ATCC MYA-4621 / FGSC 9543 / NRRL 43880)</name>
    <name type="common">Mucormycosis agent</name>
    <name type="synonym">Rhizopus arrhizus var. delemar</name>
    <dbReference type="NCBI Taxonomy" id="246409"/>
    <lineage>
        <taxon>Eukaryota</taxon>
        <taxon>Fungi</taxon>
        <taxon>Fungi incertae sedis</taxon>
        <taxon>Mucoromycota</taxon>
        <taxon>Mucoromycotina</taxon>
        <taxon>Mucoromycetes</taxon>
        <taxon>Mucorales</taxon>
        <taxon>Mucorineae</taxon>
        <taxon>Rhizopodaceae</taxon>
        <taxon>Rhizopus</taxon>
    </lineage>
</organism>
<dbReference type="AlphaFoldDB" id="I1CI89"/>
<dbReference type="VEuPathDB" id="FungiDB:RO3G_12880"/>
<keyword evidence="1" id="KW-1133">Transmembrane helix</keyword>
<dbReference type="Proteomes" id="UP000009138">
    <property type="component" value="Unassembled WGS sequence"/>
</dbReference>
<feature type="transmembrane region" description="Helical" evidence="1">
    <location>
        <begin position="88"/>
        <end position="106"/>
    </location>
</feature>
<reference evidence="2 3" key="1">
    <citation type="journal article" date="2009" name="PLoS Genet.">
        <title>Genomic analysis of the basal lineage fungus Rhizopus oryzae reveals a whole-genome duplication.</title>
        <authorList>
            <person name="Ma L.-J."/>
            <person name="Ibrahim A.S."/>
            <person name="Skory C."/>
            <person name="Grabherr M.G."/>
            <person name="Burger G."/>
            <person name="Butler M."/>
            <person name="Elias M."/>
            <person name="Idnurm A."/>
            <person name="Lang B.F."/>
            <person name="Sone T."/>
            <person name="Abe A."/>
            <person name="Calvo S.E."/>
            <person name="Corrochano L.M."/>
            <person name="Engels R."/>
            <person name="Fu J."/>
            <person name="Hansberg W."/>
            <person name="Kim J.-M."/>
            <person name="Kodira C.D."/>
            <person name="Koehrsen M.J."/>
            <person name="Liu B."/>
            <person name="Miranda-Saavedra D."/>
            <person name="O'Leary S."/>
            <person name="Ortiz-Castellanos L."/>
            <person name="Poulter R."/>
            <person name="Rodriguez-Romero J."/>
            <person name="Ruiz-Herrera J."/>
            <person name="Shen Y.-Q."/>
            <person name="Zeng Q."/>
            <person name="Galagan J."/>
            <person name="Birren B.W."/>
            <person name="Cuomo C.A."/>
            <person name="Wickes B.L."/>
        </authorList>
    </citation>
    <scope>NUCLEOTIDE SEQUENCE [LARGE SCALE GENOMIC DNA]</scope>
    <source>
        <strain evidence="3">RA 99-880 / ATCC MYA-4621 / FGSC 9543 / NRRL 43880</strain>
    </source>
</reference>
<accession>I1CI89</accession>
<keyword evidence="1" id="KW-0812">Transmembrane</keyword>
<name>I1CI89_RHIO9</name>
<dbReference type="EMBL" id="CH476742">
    <property type="protein sequence ID" value="EIE88169.1"/>
    <property type="molecule type" value="Genomic_DNA"/>
</dbReference>
<proteinExistence type="predicted"/>
<dbReference type="GeneID" id="93619845"/>
<keyword evidence="1" id="KW-0472">Membrane</keyword>
<evidence type="ECO:0000313" key="2">
    <source>
        <dbReference type="EMBL" id="EIE88169.1"/>
    </source>
</evidence>
<evidence type="ECO:0000313" key="3">
    <source>
        <dbReference type="Proteomes" id="UP000009138"/>
    </source>
</evidence>
<evidence type="ECO:0000256" key="1">
    <source>
        <dbReference type="SAM" id="Phobius"/>
    </source>
</evidence>